<keyword evidence="2" id="KW-1185">Reference proteome</keyword>
<evidence type="ECO:0008006" key="3">
    <source>
        <dbReference type="Google" id="ProtNLM"/>
    </source>
</evidence>
<evidence type="ECO:0000313" key="1">
    <source>
        <dbReference type="EMBL" id="OLY85691.1"/>
    </source>
</evidence>
<name>A0A1R0H996_9FUNG</name>
<dbReference type="CDD" id="cd12148">
    <property type="entry name" value="fungal_TF_MHR"/>
    <property type="match status" value="1"/>
</dbReference>
<dbReference type="EMBL" id="LSSL01000032">
    <property type="protein sequence ID" value="OLY85691.1"/>
    <property type="molecule type" value="Genomic_DNA"/>
</dbReference>
<organism evidence="1 2">
    <name type="scientific">Smittium mucronatum</name>
    <dbReference type="NCBI Taxonomy" id="133383"/>
    <lineage>
        <taxon>Eukaryota</taxon>
        <taxon>Fungi</taxon>
        <taxon>Fungi incertae sedis</taxon>
        <taxon>Zoopagomycota</taxon>
        <taxon>Kickxellomycotina</taxon>
        <taxon>Harpellomycetes</taxon>
        <taxon>Harpellales</taxon>
        <taxon>Legeriomycetaceae</taxon>
        <taxon>Smittium</taxon>
    </lineage>
</organism>
<accession>A0A1R0H996</accession>
<dbReference type="Proteomes" id="UP000187455">
    <property type="component" value="Unassembled WGS sequence"/>
</dbReference>
<dbReference type="AlphaFoldDB" id="A0A1R0H996"/>
<proteinExistence type="predicted"/>
<dbReference type="OrthoDB" id="5545378at2759"/>
<reference evidence="1 2" key="1">
    <citation type="journal article" date="2016" name="Mol. Biol. Evol.">
        <title>Genome-Wide Survey of Gut Fungi (Harpellales) Reveals the First Horizontally Transferred Ubiquitin Gene from a Mosquito Host.</title>
        <authorList>
            <person name="Wang Y."/>
            <person name="White M.M."/>
            <person name="Kvist S."/>
            <person name="Moncalvo J.M."/>
        </authorList>
    </citation>
    <scope>NUCLEOTIDE SEQUENCE [LARGE SCALE GENOMIC DNA]</scope>
    <source>
        <strain evidence="1 2">ALG-7-W6</strain>
    </source>
</reference>
<protein>
    <recommendedName>
        <fullName evidence="3">Transcription factor domain-containing protein</fullName>
    </recommendedName>
</protein>
<evidence type="ECO:0000313" key="2">
    <source>
        <dbReference type="Proteomes" id="UP000187455"/>
    </source>
</evidence>
<gene>
    <name evidence="1" type="ORF">AYI68_g116</name>
</gene>
<comment type="caution">
    <text evidence="1">The sequence shown here is derived from an EMBL/GenBank/DDBJ whole genome shotgun (WGS) entry which is preliminary data.</text>
</comment>
<sequence length="574" mass="67333">MSIKSRMMPVHSPISCDSSSTYVDNIFTNIKRKPSKDTLFESDLSNGLKAHLETAPERLNFNSHQHQYEHALPVPSYMQLKEILFFLLTAHNHSMFPVRVPDFLYRLKHKKFPKYFFYAFLAAGIDCIDQIPFSNYPELSSSYAKAALRCIRNAECIYDPYIIWASVLIFVHHYKSSDIKEYFEISNLSRIFYKMDQHEFSDCLDDPIELEFKRRVWWSYYIIGVDTYVVGSGFPSFDLKDIVVKLPKNDFEYRYGGCYIDSDPDLINLVKLANTHVGQVLYPDEIFSIIKVKVFFGNLSKFIKNRWLSINSNQNTANLKFVKYSNRLKEIKIYIDEKYNIKLLMGGIRSPSCADKFSNFQEAQRIITIYFFNQIYTIMVLLLYQSELVRINFAKMNPNRIKSAKSNCIKASLESYILFKWESENIPFEPSYSLFAIWKVFVSLMLLNCKFIQDDDPMADNSSLFDKMLNEIKNSGKKSTAIQYAYIIISKILIFKEINYPKNLSYKQYLDLMVPYSLSENDIQPWVIPKYLTFHKFECCTQSNYSTLNVKEYLFLSSDSSENRKSRISYLINS</sequence>